<keyword evidence="4" id="KW-0863">Zinc-finger</keyword>
<name>Q6CIR1_KLULA</name>
<dbReference type="GO" id="GO:0005681">
    <property type="term" value="C:spliceosomal complex"/>
    <property type="evidence" value="ECO:0007669"/>
    <property type="project" value="InterPro"/>
</dbReference>
<keyword evidence="9" id="KW-1185">Reference proteome</keyword>
<dbReference type="InterPro" id="IPR051421">
    <property type="entry name" value="RNA_Proc_DNA_Dmg_Regulator"/>
</dbReference>
<accession>Q6CIR1</accession>
<evidence type="ECO:0000256" key="1">
    <source>
        <dbReference type="ARBA" id="ARBA00004123"/>
    </source>
</evidence>
<dbReference type="OMA" id="IPHWLYK"/>
<dbReference type="eggNOG" id="KOG2636">
    <property type="taxonomic scope" value="Eukaryota"/>
</dbReference>
<evidence type="ECO:0000256" key="4">
    <source>
        <dbReference type="ARBA" id="ARBA00022771"/>
    </source>
</evidence>
<dbReference type="InterPro" id="IPR000690">
    <property type="entry name" value="Matrin/U1-C_Znf_C2H2"/>
</dbReference>
<proteinExistence type="inferred from homology"/>
<keyword evidence="5" id="KW-0862">Zinc</keyword>
<dbReference type="InterPro" id="IPR031774">
    <property type="entry name" value="SF3A3_dom"/>
</dbReference>
<sequence length="530" mass="61969">MNAPTYLCFEERRKILEELEVIEDAISSRLRRNPEIFYRFNEALHNLGVEAWAVPKLDVSANRIYRSKKSKRSRKQIKAQEYEIALFLGRYRRLLKSLQKHKLSEEHLEYFRDTNASFEQFETVTTEVLEGQVNSRSLVEVKSDYEMFSGPQAASKNIISPIGQIIDLSRNFARDENFGTYLDLSEQFKKWLNIIKRADLTILSFLKMLESFETYDYLLNPSLDRDTKEYNQLVTELLKYYKAYYSKAYPLVDKEILSKTIHNGFDKYVRTGITESPSKESGKMYSVVFNRWFDSQSEFNTHVQTEQFNIALSRNRKRLMKEYTFHCFSKFLSKVLQNTISFTERKLAFTDEEFTEELEKLQEQYESPIYAKDESEDKPSYIDNAEDTAQKESMDPTNPYNLPLGPDGFPIPRWLIKVQGLDVKYVCEICGNQIYHGRREFEKHFPLKKHSEGLKSLGITPSLAFKDVTTIVEVTELWKALQAKSTLKSGEPFSKISTVKEPEMVLETEDNEGNVMSVQVYEELKKQGLL</sequence>
<dbReference type="FunCoup" id="Q6CIR1">
    <property type="interactions" value="1325"/>
</dbReference>
<dbReference type="InterPro" id="IPR031590">
    <property type="entry name" value="PRP9_N"/>
</dbReference>
<evidence type="ECO:0000256" key="2">
    <source>
        <dbReference type="ARBA" id="ARBA00008776"/>
    </source>
</evidence>
<evidence type="ECO:0000313" key="9">
    <source>
        <dbReference type="Proteomes" id="UP000000598"/>
    </source>
</evidence>
<dbReference type="AlphaFoldDB" id="Q6CIR1"/>
<comment type="subcellular location">
    <subcellularLocation>
        <location evidence="1">Nucleus</location>
    </subcellularLocation>
</comment>
<keyword evidence="3" id="KW-0479">Metal-binding</keyword>
<evidence type="ECO:0000256" key="6">
    <source>
        <dbReference type="ARBA" id="ARBA00023242"/>
    </source>
</evidence>
<dbReference type="STRING" id="284590.Q6CIR1"/>
<feature type="domain" description="Matrin-type" evidence="7">
    <location>
        <begin position="425"/>
        <end position="456"/>
    </location>
</feature>
<dbReference type="HOGENOM" id="CLU_027160_1_1_1"/>
<evidence type="ECO:0000256" key="3">
    <source>
        <dbReference type="ARBA" id="ARBA00022723"/>
    </source>
</evidence>
<protein>
    <submittedName>
        <fullName evidence="8">KLLA0F24662p</fullName>
    </submittedName>
</protein>
<dbReference type="InParanoid" id="Q6CIR1"/>
<dbReference type="GO" id="GO:0000398">
    <property type="term" value="P:mRNA splicing, via spliceosome"/>
    <property type="evidence" value="ECO:0007669"/>
    <property type="project" value="InterPro"/>
</dbReference>
<keyword evidence="6" id="KW-0539">Nucleus</keyword>
<dbReference type="InterPro" id="IPR024598">
    <property type="entry name" value="SF3a60/Prp9_C"/>
</dbReference>
<dbReference type="PROSITE" id="PS50171">
    <property type="entry name" value="ZF_MATRIN"/>
    <property type="match status" value="1"/>
</dbReference>
<dbReference type="KEGG" id="kla:KLLA0_F24662g"/>
<dbReference type="PANTHER" id="PTHR12786">
    <property type="entry name" value="SPLICING FACTOR SF3A-RELATED"/>
    <property type="match status" value="1"/>
</dbReference>
<dbReference type="Pfam" id="PF16958">
    <property type="entry name" value="PRP9_N"/>
    <property type="match status" value="1"/>
</dbReference>
<dbReference type="GO" id="GO:0003723">
    <property type="term" value="F:RNA binding"/>
    <property type="evidence" value="ECO:0007669"/>
    <property type="project" value="InterPro"/>
</dbReference>
<gene>
    <name evidence="8" type="ORF">KLLA0_F24662g</name>
</gene>
<evidence type="ECO:0000256" key="5">
    <source>
        <dbReference type="ARBA" id="ARBA00022833"/>
    </source>
</evidence>
<dbReference type="EMBL" id="CR382126">
    <property type="protein sequence ID" value="CAG98886.1"/>
    <property type="molecule type" value="Genomic_DNA"/>
</dbReference>
<organism evidence="8 9">
    <name type="scientific">Kluyveromyces lactis (strain ATCC 8585 / CBS 2359 / DSM 70799 / NBRC 1267 / NRRL Y-1140 / WM37)</name>
    <name type="common">Yeast</name>
    <name type="synonym">Candida sphaerica</name>
    <dbReference type="NCBI Taxonomy" id="284590"/>
    <lineage>
        <taxon>Eukaryota</taxon>
        <taxon>Fungi</taxon>
        <taxon>Dikarya</taxon>
        <taxon>Ascomycota</taxon>
        <taxon>Saccharomycotina</taxon>
        <taxon>Saccharomycetes</taxon>
        <taxon>Saccharomycetales</taxon>
        <taxon>Saccharomycetaceae</taxon>
        <taxon>Kluyveromyces</taxon>
    </lineage>
</organism>
<dbReference type="GO" id="GO:0008270">
    <property type="term" value="F:zinc ion binding"/>
    <property type="evidence" value="ECO:0007669"/>
    <property type="project" value="UniProtKB-KW"/>
</dbReference>
<dbReference type="PANTHER" id="PTHR12786:SF2">
    <property type="entry name" value="SPLICING FACTOR 3A SUBUNIT 3"/>
    <property type="match status" value="1"/>
</dbReference>
<comment type="similarity">
    <text evidence="2">Belongs to the SF3A3 family.</text>
</comment>
<reference evidence="8 9" key="1">
    <citation type="journal article" date="2004" name="Nature">
        <title>Genome evolution in yeasts.</title>
        <authorList>
            <consortium name="Genolevures"/>
            <person name="Dujon B."/>
            <person name="Sherman D."/>
            <person name="Fischer G."/>
            <person name="Durrens P."/>
            <person name="Casaregola S."/>
            <person name="Lafontaine I."/>
            <person name="de Montigny J."/>
            <person name="Marck C."/>
            <person name="Neuveglise C."/>
            <person name="Talla E."/>
            <person name="Goffard N."/>
            <person name="Frangeul L."/>
            <person name="Aigle M."/>
            <person name="Anthouard V."/>
            <person name="Babour A."/>
            <person name="Barbe V."/>
            <person name="Barnay S."/>
            <person name="Blanchin S."/>
            <person name="Beckerich J.M."/>
            <person name="Beyne E."/>
            <person name="Bleykasten C."/>
            <person name="Boisrame A."/>
            <person name="Boyer J."/>
            <person name="Cattolico L."/>
            <person name="Confanioleri F."/>
            <person name="de Daruvar A."/>
            <person name="Despons L."/>
            <person name="Fabre E."/>
            <person name="Fairhead C."/>
            <person name="Ferry-Dumazet H."/>
            <person name="Groppi A."/>
            <person name="Hantraye F."/>
            <person name="Hennequin C."/>
            <person name="Jauniaux N."/>
            <person name="Joyet P."/>
            <person name="Kachouri R."/>
            <person name="Kerrest A."/>
            <person name="Koszul R."/>
            <person name="Lemaire M."/>
            <person name="Lesur I."/>
            <person name="Ma L."/>
            <person name="Muller H."/>
            <person name="Nicaud J.M."/>
            <person name="Nikolski M."/>
            <person name="Oztas S."/>
            <person name="Ozier-Kalogeropoulos O."/>
            <person name="Pellenz S."/>
            <person name="Potier S."/>
            <person name="Richard G.F."/>
            <person name="Straub M.L."/>
            <person name="Suleau A."/>
            <person name="Swennene D."/>
            <person name="Tekaia F."/>
            <person name="Wesolowski-Louvel M."/>
            <person name="Westhof E."/>
            <person name="Wirth B."/>
            <person name="Zeniou-Meyer M."/>
            <person name="Zivanovic I."/>
            <person name="Bolotin-Fukuhara M."/>
            <person name="Thierry A."/>
            <person name="Bouchier C."/>
            <person name="Caudron B."/>
            <person name="Scarpelli C."/>
            <person name="Gaillardin C."/>
            <person name="Weissenbach J."/>
            <person name="Wincker P."/>
            <person name="Souciet J.L."/>
        </authorList>
    </citation>
    <scope>NUCLEOTIDE SEQUENCE [LARGE SCALE GENOMIC DNA]</scope>
    <source>
        <strain evidence="9">ATCC 8585 / CBS 2359 / DSM 70799 / NBRC 1267 / NRRL Y-1140 / WM37</strain>
    </source>
</reference>
<evidence type="ECO:0000259" key="7">
    <source>
        <dbReference type="PROSITE" id="PS50171"/>
    </source>
</evidence>
<dbReference type="Pfam" id="PF16837">
    <property type="entry name" value="SF3A3"/>
    <property type="match status" value="1"/>
</dbReference>
<dbReference type="PaxDb" id="284590-Q6CIR1"/>
<dbReference type="Pfam" id="PF11931">
    <property type="entry name" value="SF3a60_Prp9_C"/>
    <property type="match status" value="1"/>
</dbReference>
<evidence type="ECO:0000313" key="8">
    <source>
        <dbReference type="EMBL" id="CAG98886.1"/>
    </source>
</evidence>
<dbReference type="Proteomes" id="UP000000598">
    <property type="component" value="Chromosome F"/>
</dbReference>